<feature type="compositionally biased region" description="Polar residues" evidence="1">
    <location>
        <begin position="131"/>
        <end position="142"/>
    </location>
</feature>
<accession>A0A9Q3L6L8</accession>
<reference evidence="2" key="1">
    <citation type="submission" date="2021-03" db="EMBL/GenBank/DDBJ databases">
        <title>Draft genome sequence of rust myrtle Austropuccinia psidii MF-1, a brazilian biotype.</title>
        <authorList>
            <person name="Quecine M.C."/>
            <person name="Pachon D.M.R."/>
            <person name="Bonatelli M.L."/>
            <person name="Correr F.H."/>
            <person name="Franceschini L.M."/>
            <person name="Leite T.F."/>
            <person name="Margarido G.R.A."/>
            <person name="Almeida C.A."/>
            <person name="Ferrarezi J.A."/>
            <person name="Labate C.A."/>
        </authorList>
    </citation>
    <scope>NUCLEOTIDE SEQUENCE</scope>
    <source>
        <strain evidence="2">MF-1</strain>
    </source>
</reference>
<evidence type="ECO:0000313" key="3">
    <source>
        <dbReference type="Proteomes" id="UP000765509"/>
    </source>
</evidence>
<comment type="caution">
    <text evidence="2">The sequence shown here is derived from an EMBL/GenBank/DDBJ whole genome shotgun (WGS) entry which is preliminary data.</text>
</comment>
<organism evidence="2 3">
    <name type="scientific">Austropuccinia psidii MF-1</name>
    <dbReference type="NCBI Taxonomy" id="1389203"/>
    <lineage>
        <taxon>Eukaryota</taxon>
        <taxon>Fungi</taxon>
        <taxon>Dikarya</taxon>
        <taxon>Basidiomycota</taxon>
        <taxon>Pucciniomycotina</taxon>
        <taxon>Pucciniomycetes</taxon>
        <taxon>Pucciniales</taxon>
        <taxon>Sphaerophragmiaceae</taxon>
        <taxon>Austropuccinia</taxon>
    </lineage>
</organism>
<feature type="compositionally biased region" description="Polar residues" evidence="1">
    <location>
        <begin position="25"/>
        <end position="47"/>
    </location>
</feature>
<gene>
    <name evidence="2" type="ORF">O181_131992</name>
</gene>
<feature type="region of interest" description="Disordered" evidence="1">
    <location>
        <begin position="120"/>
        <end position="142"/>
    </location>
</feature>
<dbReference type="Proteomes" id="UP000765509">
    <property type="component" value="Unassembled WGS sequence"/>
</dbReference>
<protein>
    <submittedName>
        <fullName evidence="2">Uncharacterized protein</fullName>
    </submittedName>
</protein>
<sequence>MSPVHLRSPRVPRNQKEDSSEVLIATQSGFGNHSGWKHTQGNSTQSAIHLPVEQTPQKRGLGRHGSSFTAPPTLKDLLQWKIERNVSTWLQTEKNFGIWNTNRQFKLLEEREAKIRDSQATTQAIEEQWNQRENTLTPSSSQ</sequence>
<dbReference type="EMBL" id="AVOT02147411">
    <property type="protein sequence ID" value="MBW0592277.1"/>
    <property type="molecule type" value="Genomic_DNA"/>
</dbReference>
<feature type="region of interest" description="Disordered" evidence="1">
    <location>
        <begin position="1"/>
        <end position="47"/>
    </location>
</feature>
<keyword evidence="3" id="KW-1185">Reference proteome</keyword>
<dbReference type="AlphaFoldDB" id="A0A9Q3L6L8"/>
<evidence type="ECO:0000256" key="1">
    <source>
        <dbReference type="SAM" id="MobiDB-lite"/>
    </source>
</evidence>
<proteinExistence type="predicted"/>
<evidence type="ECO:0000313" key="2">
    <source>
        <dbReference type="EMBL" id="MBW0592277.1"/>
    </source>
</evidence>
<name>A0A9Q3L6L8_9BASI</name>